<reference evidence="3" key="1">
    <citation type="submission" date="2014-12" db="EMBL/GenBank/DDBJ databases">
        <title>Genome Sequence of Valsa Canker Pathogens Uncovers a Specific Adaption of Colonization on Woody Bark.</title>
        <authorList>
            <person name="Yin Z."/>
            <person name="Liu H."/>
            <person name="Gao X."/>
            <person name="Li Z."/>
            <person name="Song N."/>
            <person name="Ke X."/>
            <person name="Dai Q."/>
            <person name="Wu Y."/>
            <person name="Sun Y."/>
            <person name="Xu J.-R."/>
            <person name="Kang Z.K."/>
            <person name="Wang L."/>
            <person name="Huang L."/>
        </authorList>
    </citation>
    <scope>NUCLEOTIDE SEQUENCE [LARGE SCALE GENOMIC DNA]</scope>
    <source>
        <strain evidence="3">03-8</strain>
    </source>
</reference>
<dbReference type="InterPro" id="IPR041677">
    <property type="entry name" value="DNA2/NAM7_AAA_11"/>
</dbReference>
<evidence type="ECO:0000313" key="4">
    <source>
        <dbReference type="Proteomes" id="UP000078559"/>
    </source>
</evidence>
<evidence type="ECO:0000259" key="2">
    <source>
        <dbReference type="Pfam" id="PF13086"/>
    </source>
</evidence>
<dbReference type="SUPFAM" id="SSF52540">
    <property type="entry name" value="P-loop containing nucleoside triphosphate hydrolases"/>
    <property type="match status" value="1"/>
</dbReference>
<evidence type="ECO:0000256" key="1">
    <source>
        <dbReference type="SAM" id="MobiDB-lite"/>
    </source>
</evidence>
<feature type="domain" description="DNA2/NAM7 helicase helicase" evidence="2">
    <location>
        <begin position="129"/>
        <end position="432"/>
    </location>
</feature>
<name>A0A194W7Y0_CYTMA</name>
<dbReference type="GO" id="GO:0004386">
    <property type="term" value="F:helicase activity"/>
    <property type="evidence" value="ECO:0007669"/>
    <property type="project" value="UniProtKB-KW"/>
</dbReference>
<protein>
    <submittedName>
        <fullName evidence="3">Helicase MOV-10</fullName>
    </submittedName>
</protein>
<dbReference type="OrthoDB" id="6513042at2759"/>
<dbReference type="InterPro" id="IPR045055">
    <property type="entry name" value="DNA2/NAM7-like"/>
</dbReference>
<accession>A0A194W7Y0</accession>
<feature type="compositionally biased region" description="Basic and acidic residues" evidence="1">
    <location>
        <begin position="8"/>
        <end position="17"/>
    </location>
</feature>
<dbReference type="Gene3D" id="3.40.50.300">
    <property type="entry name" value="P-loop containing nucleotide triphosphate hydrolases"/>
    <property type="match status" value="2"/>
</dbReference>
<feature type="region of interest" description="Disordered" evidence="1">
    <location>
        <begin position="258"/>
        <end position="282"/>
    </location>
</feature>
<proteinExistence type="predicted"/>
<dbReference type="PANTHER" id="PTHR10887">
    <property type="entry name" value="DNA2/NAM7 HELICASE FAMILY"/>
    <property type="match status" value="1"/>
</dbReference>
<feature type="region of interest" description="Disordered" evidence="1">
    <location>
        <begin position="1"/>
        <end position="21"/>
    </location>
</feature>
<dbReference type="Pfam" id="PF13086">
    <property type="entry name" value="AAA_11"/>
    <property type="match status" value="1"/>
</dbReference>
<dbReference type="EMBL" id="CM003105">
    <property type="protein sequence ID" value="KUI72193.1"/>
    <property type="molecule type" value="Genomic_DNA"/>
</dbReference>
<dbReference type="InterPro" id="IPR027417">
    <property type="entry name" value="P-loop_NTPase"/>
</dbReference>
<organism evidence="3 4">
    <name type="scientific">Cytospora mali</name>
    <name type="common">Apple Valsa canker fungus</name>
    <name type="synonym">Valsa mali</name>
    <dbReference type="NCBI Taxonomy" id="578113"/>
    <lineage>
        <taxon>Eukaryota</taxon>
        <taxon>Fungi</taxon>
        <taxon>Dikarya</taxon>
        <taxon>Ascomycota</taxon>
        <taxon>Pezizomycotina</taxon>
        <taxon>Sordariomycetes</taxon>
        <taxon>Sordariomycetidae</taxon>
        <taxon>Diaporthales</taxon>
        <taxon>Cytosporaceae</taxon>
        <taxon>Cytospora</taxon>
    </lineage>
</organism>
<dbReference type="PANTHER" id="PTHR10887:SF495">
    <property type="entry name" value="HELICASE SENATAXIN ISOFORM X1-RELATED"/>
    <property type="match status" value="1"/>
</dbReference>
<keyword evidence="3" id="KW-0547">Nucleotide-binding</keyword>
<keyword evidence="3" id="KW-0347">Helicase</keyword>
<evidence type="ECO:0000313" key="3">
    <source>
        <dbReference type="EMBL" id="KUI72193.1"/>
    </source>
</evidence>
<dbReference type="AlphaFoldDB" id="A0A194W7Y0"/>
<gene>
    <name evidence="3" type="ORF">VM1G_07820</name>
</gene>
<keyword evidence="4" id="KW-1185">Reference proteome</keyword>
<feature type="compositionally biased region" description="Basic and acidic residues" evidence="1">
    <location>
        <begin position="265"/>
        <end position="274"/>
    </location>
</feature>
<dbReference type="Proteomes" id="UP000078559">
    <property type="component" value="Chromosome 8"/>
</dbReference>
<keyword evidence="3" id="KW-0378">Hydrolase</keyword>
<sequence length="602" mass="68661">MGRWNSFTERKGERCEDSDTSEDSVTLKELPLVHPIDPLYSFPEMEEFHLAPLLLWTSEDAELNALSTLMSARQCNPSSMYNQVKAFKYTMTFKSPKSYRNLFVDFPHMYDPILKPEIVPPKLLERFQNLDAKQLEAYKHLLSKIPHGVCILPGGPGAGKTHFNTTVAATLLLKDERLFPGEWSPRASRNKVLFLMDMNQPLTDLANKMHRLCGELNLTRKETDGTEVPRIVIRVFCWSYDKTSVLRGKLEAEREELLQGNLGDDTGKGKRPDEADGPLSHYEAGADNSELIPIYKLSKSFRKAGTPSNEWTAPTLDQLAKLWYEKHKFTKYNVLRQLFECPYSARFEELLDHEVDNVYTDVLRAADVLVMTSVTASKLSEYLKSCFNPALVLFDEAPHARELSTLIPIANFNPAAWMYTGDHRQTKPWVGSHGKFPVINEFVHQLRVSMMERAYVANPNMPSLLINHRAHGDLQRLGSQLFYDGKMIPAKDPCEPDALPPSTLYLRQEYIMPLKYNTDPTVSRLIVVLKGIGSPEQVQKSWSHPGHQQWAMGLVTRLLRDPQFLQTNGQDSGTILIMSPYKEAFLEYRKAIKELKKKSPDL</sequence>
<keyword evidence="3" id="KW-0067">ATP-binding</keyword>